<evidence type="ECO:0000313" key="2">
    <source>
        <dbReference type="EMBL" id="SCX30379.1"/>
    </source>
</evidence>
<dbReference type="Proteomes" id="UP000187891">
    <property type="component" value="Unassembled WGS sequence"/>
</dbReference>
<dbReference type="STRING" id="1907666.DSM25559_3513"/>
<organism evidence="2 3">
    <name type="scientific">Agrobacterium rosae</name>
    <dbReference type="NCBI Taxonomy" id="1972867"/>
    <lineage>
        <taxon>Bacteria</taxon>
        <taxon>Pseudomonadati</taxon>
        <taxon>Pseudomonadota</taxon>
        <taxon>Alphaproteobacteria</taxon>
        <taxon>Hyphomicrobiales</taxon>
        <taxon>Rhizobiaceae</taxon>
        <taxon>Rhizobium/Agrobacterium group</taxon>
        <taxon>Agrobacterium</taxon>
    </lineage>
</organism>
<feature type="compositionally biased region" description="Basic and acidic residues" evidence="1">
    <location>
        <begin position="107"/>
        <end position="125"/>
    </location>
</feature>
<dbReference type="RefSeq" id="WP_077121639.1">
    <property type="nucleotide sequence ID" value="NZ_FMUE01000009.1"/>
</dbReference>
<evidence type="ECO:0008006" key="4">
    <source>
        <dbReference type="Google" id="ProtNLM"/>
    </source>
</evidence>
<gene>
    <name evidence="2" type="ORF">DSM25559_3513</name>
</gene>
<dbReference type="AlphaFoldDB" id="A0A1R3TW42"/>
<proteinExistence type="predicted"/>
<name>A0A1R3TW42_9HYPH</name>
<evidence type="ECO:0000256" key="1">
    <source>
        <dbReference type="SAM" id="MobiDB-lite"/>
    </source>
</evidence>
<accession>A0A1R3TW42</accession>
<evidence type="ECO:0000313" key="3">
    <source>
        <dbReference type="Proteomes" id="UP000187891"/>
    </source>
</evidence>
<dbReference type="EMBL" id="FMUE01000009">
    <property type="protein sequence ID" value="SCX30379.1"/>
    <property type="molecule type" value="Genomic_DNA"/>
</dbReference>
<feature type="region of interest" description="Disordered" evidence="1">
    <location>
        <begin position="90"/>
        <end position="125"/>
    </location>
</feature>
<feature type="compositionally biased region" description="Low complexity" evidence="1">
    <location>
        <begin position="90"/>
        <end position="105"/>
    </location>
</feature>
<reference evidence="3" key="1">
    <citation type="submission" date="2016-10" db="EMBL/GenBank/DDBJ databases">
        <authorList>
            <person name="Wibberg D."/>
        </authorList>
    </citation>
    <scope>NUCLEOTIDE SEQUENCE [LARGE SCALE GENOMIC DNA]</scope>
</reference>
<sequence length="125" mass="13684">MRKPIAQRIKELEARKRALQSRLGKQERAQETRRKILLGSFLLERLAQNGDTSEHNDLKRWLGTQLPGFLSRDADRALFADLLGGCQTVQGQGATGATGASGATGSKDNHEDSDLDGDPLKTVRT</sequence>
<protein>
    <recommendedName>
        <fullName evidence="4">Mobilization protein</fullName>
    </recommendedName>
</protein>